<sequence length="631" mass="67779">MSTRPQCSTANRNPAAPVLAAKQNCRPAAEVAREKAKLEAKQRALQKQNEDNLRQLQEIQCNLDVQEKENAAHAARPPPEQPVVEKPAGAPLTPLPVKPPRPRPASKANQRAVIDDDSIEGTPIGQRIQPGCIKRLRREDVEAYGAHNSAVVTGKAPDGVADAKAQKPSDATADVSKAQASSKVTKKQKSEGAGEDEPAKKGKPSYPSGPTVAAAAKFALPFTSTPPSSVSQPPSISAPAPAMASNTPQGVYVNNVGGFELDDVDASPAEHEGPAPKATTGAKNIIQLEVVDVAANPVLTAQNPTEAAPTTTPVTPMATPRGGWTMRHLEPILGSFNGNFTHIFTPKLINFISNTASGPWKLTGVNLVKAMEDLVAESFPEGLTLLIAPRQPFYEVGKQKLSEYCNGVGNEAVEVVSRYMQSRRFPSAEARAEYVAWATRPENGYLFRYERIALGDDGKTLKKHGLYQGTLIAETFVYHLTHIGKTAEQIRDWPCNALALTTAAVERALKMWGTGSFVAPPARTEEAKFSDKMWGSSAQQYLEGITNLSEEKWDKILAKADKALRGYSINSDDDSELDDSDERDAEDIPLTGRAGIDDDDDDNDNDNGDEESRAMEGVETTGVALAGDAFD</sequence>
<accession>A0A2G8S922</accession>
<name>A0A2G8S922_9APHY</name>
<evidence type="ECO:0000259" key="2">
    <source>
        <dbReference type="Pfam" id="PF20149"/>
    </source>
</evidence>
<dbReference type="Pfam" id="PF20149">
    <property type="entry name" value="DUF6532"/>
    <property type="match status" value="1"/>
</dbReference>
<dbReference type="AlphaFoldDB" id="A0A2G8S922"/>
<feature type="region of interest" description="Disordered" evidence="1">
    <location>
        <begin position="224"/>
        <end position="244"/>
    </location>
</feature>
<comment type="caution">
    <text evidence="3">The sequence shown here is derived from an EMBL/GenBank/DDBJ whole genome shotgun (WGS) entry which is preliminary data.</text>
</comment>
<feature type="region of interest" description="Disordered" evidence="1">
    <location>
        <begin position="1"/>
        <end position="20"/>
    </location>
</feature>
<feature type="region of interest" description="Disordered" evidence="1">
    <location>
        <begin position="148"/>
        <end position="210"/>
    </location>
</feature>
<feature type="compositionally biased region" description="Basic and acidic residues" evidence="1">
    <location>
        <begin position="188"/>
        <end position="200"/>
    </location>
</feature>
<keyword evidence="4" id="KW-1185">Reference proteome</keyword>
<evidence type="ECO:0000256" key="1">
    <source>
        <dbReference type="SAM" id="MobiDB-lite"/>
    </source>
</evidence>
<evidence type="ECO:0000313" key="3">
    <source>
        <dbReference type="EMBL" id="PIL30263.1"/>
    </source>
</evidence>
<reference evidence="3 4" key="1">
    <citation type="journal article" date="2015" name="Sci. Rep.">
        <title>Chromosome-level genome map provides insights into diverse defense mechanisms in the medicinal fungus Ganoderma sinense.</title>
        <authorList>
            <person name="Zhu Y."/>
            <person name="Xu J."/>
            <person name="Sun C."/>
            <person name="Zhou S."/>
            <person name="Xu H."/>
            <person name="Nelson D.R."/>
            <person name="Qian J."/>
            <person name="Song J."/>
            <person name="Luo H."/>
            <person name="Xiang L."/>
            <person name="Li Y."/>
            <person name="Xu Z."/>
            <person name="Ji A."/>
            <person name="Wang L."/>
            <person name="Lu S."/>
            <person name="Hayward A."/>
            <person name="Sun W."/>
            <person name="Li X."/>
            <person name="Schwartz D.C."/>
            <person name="Wang Y."/>
            <person name="Chen S."/>
        </authorList>
    </citation>
    <scope>NUCLEOTIDE SEQUENCE [LARGE SCALE GENOMIC DNA]</scope>
    <source>
        <strain evidence="3 4">ZZ0214-1</strain>
    </source>
</reference>
<organism evidence="3 4">
    <name type="scientific">Ganoderma sinense ZZ0214-1</name>
    <dbReference type="NCBI Taxonomy" id="1077348"/>
    <lineage>
        <taxon>Eukaryota</taxon>
        <taxon>Fungi</taxon>
        <taxon>Dikarya</taxon>
        <taxon>Basidiomycota</taxon>
        <taxon>Agaricomycotina</taxon>
        <taxon>Agaricomycetes</taxon>
        <taxon>Polyporales</taxon>
        <taxon>Polyporaceae</taxon>
        <taxon>Ganoderma</taxon>
    </lineage>
</organism>
<evidence type="ECO:0000313" key="4">
    <source>
        <dbReference type="Proteomes" id="UP000230002"/>
    </source>
</evidence>
<dbReference type="Proteomes" id="UP000230002">
    <property type="component" value="Unassembled WGS sequence"/>
</dbReference>
<feature type="region of interest" description="Disordered" evidence="1">
    <location>
        <begin position="68"/>
        <end position="131"/>
    </location>
</feature>
<dbReference type="InterPro" id="IPR045341">
    <property type="entry name" value="DUF6532"/>
</dbReference>
<feature type="compositionally biased region" description="Pro residues" evidence="1">
    <location>
        <begin position="93"/>
        <end position="103"/>
    </location>
</feature>
<protein>
    <recommendedName>
        <fullName evidence="2">DUF6532 domain-containing protein</fullName>
    </recommendedName>
</protein>
<feature type="compositionally biased region" description="Polar residues" evidence="1">
    <location>
        <begin position="1"/>
        <end position="12"/>
    </location>
</feature>
<proteinExistence type="predicted"/>
<feature type="region of interest" description="Disordered" evidence="1">
    <location>
        <begin position="568"/>
        <end position="631"/>
    </location>
</feature>
<dbReference type="STRING" id="1077348.A0A2G8S922"/>
<dbReference type="EMBL" id="AYKW01000015">
    <property type="protein sequence ID" value="PIL30263.1"/>
    <property type="molecule type" value="Genomic_DNA"/>
</dbReference>
<feature type="domain" description="DUF6532" evidence="2">
    <location>
        <begin position="392"/>
        <end position="521"/>
    </location>
</feature>
<dbReference type="OrthoDB" id="2803003at2759"/>
<feature type="compositionally biased region" description="Acidic residues" evidence="1">
    <location>
        <begin position="597"/>
        <end position="609"/>
    </location>
</feature>
<feature type="compositionally biased region" description="Acidic residues" evidence="1">
    <location>
        <begin position="571"/>
        <end position="587"/>
    </location>
</feature>
<gene>
    <name evidence="3" type="ORF">GSI_07441</name>
</gene>